<organism evidence="1 2">
    <name type="scientific">Gluconobacter albidus</name>
    <dbReference type="NCBI Taxonomy" id="318683"/>
    <lineage>
        <taxon>Bacteria</taxon>
        <taxon>Pseudomonadati</taxon>
        <taxon>Pseudomonadota</taxon>
        <taxon>Alphaproteobacteria</taxon>
        <taxon>Acetobacterales</taxon>
        <taxon>Acetobacteraceae</taxon>
        <taxon>Gluconobacter</taxon>
    </lineage>
</organism>
<dbReference type="EMBL" id="LHZN01000126">
    <property type="protein sequence ID" value="KXV38243.1"/>
    <property type="molecule type" value="Genomic_DNA"/>
</dbReference>
<sequence>MQRGVQNIWNGNSKHTQGMMIKSLIACAFLMMPIVAYSDDLSKVHINGKTFGVYGNYNQGFAYTFNGHAFTPDDYSFSSKIFKIIEGDGKTYVITVDQDDGSASAPQYRAFDVTGDAFIPSALIGQGIGDHLDGAWSVIGGDAVATIQKDDGSSATTFHIRDGLVHILTQGRDNSLSGPSTPPGGDYAAFVAGMRLKEAFHSKAINPILRKAFPEPVYSDVFKLAEEDFGSAFQAGNQGSFAFLSQPHDSRDRYIAIAIQPNGTAVAIFSSNGHHEVTYGNPDPLIKMRLQREIP</sequence>
<accession>A0AAW3QYU9</accession>
<reference evidence="1 2" key="1">
    <citation type="submission" date="2015-06" db="EMBL/GenBank/DDBJ databases">
        <title>Improved classification and identification of acetic acid bacteria using matrix-assisted laser desorption/ionization time-of-flight mass spectrometry; Gluconobacter nephelii and Gluconobacter uchimurae are later heterotypic synonyms of Gluconobacter japonicus and Gluconobacter oxydans, respectively.</title>
        <authorList>
            <person name="Li L."/>
            <person name="Cleenwerck I."/>
            <person name="De Vuyst L."/>
            <person name="Vandamme P."/>
        </authorList>
    </citation>
    <scope>NUCLEOTIDE SEQUENCE [LARGE SCALE GENOMIC DNA]</scope>
    <source>
        <strain evidence="1 2">LMG 1356</strain>
    </source>
</reference>
<proteinExistence type="predicted"/>
<comment type="caution">
    <text evidence="1">The sequence shown here is derived from an EMBL/GenBank/DDBJ whole genome shotgun (WGS) entry which is preliminary data.</text>
</comment>
<evidence type="ECO:0000313" key="2">
    <source>
        <dbReference type="Proteomes" id="UP000075682"/>
    </source>
</evidence>
<gene>
    <name evidence="1" type="ORF">AD941_06885</name>
</gene>
<dbReference type="AlphaFoldDB" id="A0AAW3QYU9"/>
<dbReference type="Proteomes" id="UP000075682">
    <property type="component" value="Unassembled WGS sequence"/>
</dbReference>
<protein>
    <submittedName>
        <fullName evidence="1">Uncharacterized protein</fullName>
    </submittedName>
</protein>
<name>A0AAW3QYU9_9PROT</name>
<evidence type="ECO:0000313" key="1">
    <source>
        <dbReference type="EMBL" id="KXV38243.1"/>
    </source>
</evidence>